<dbReference type="SMART" id="SM00267">
    <property type="entry name" value="GGDEF"/>
    <property type="match status" value="1"/>
</dbReference>
<name>A0A6J4VWW5_9BACT</name>
<dbReference type="Gene3D" id="3.30.70.270">
    <property type="match status" value="1"/>
</dbReference>
<dbReference type="NCBIfam" id="TIGR00254">
    <property type="entry name" value="GGDEF"/>
    <property type="match status" value="1"/>
</dbReference>
<dbReference type="Pfam" id="PF13185">
    <property type="entry name" value="GAF_2"/>
    <property type="match status" value="2"/>
</dbReference>
<dbReference type="InterPro" id="IPR000160">
    <property type="entry name" value="GGDEF_dom"/>
</dbReference>
<dbReference type="GO" id="GO:0005886">
    <property type="term" value="C:plasma membrane"/>
    <property type="evidence" value="ECO:0007669"/>
    <property type="project" value="TreeGrafter"/>
</dbReference>
<dbReference type="SUPFAM" id="SSF109604">
    <property type="entry name" value="HD-domain/PDEase-like"/>
    <property type="match status" value="1"/>
</dbReference>
<dbReference type="PANTHER" id="PTHR45138">
    <property type="entry name" value="REGULATORY COMPONENTS OF SENSORY TRANSDUCTION SYSTEM"/>
    <property type="match status" value="1"/>
</dbReference>
<dbReference type="EMBL" id="CADCWN010000331">
    <property type="protein sequence ID" value="CAA9587583.1"/>
    <property type="molecule type" value="Genomic_DNA"/>
</dbReference>
<feature type="domain" description="HD-GYP" evidence="4">
    <location>
        <begin position="1034"/>
        <end position="1229"/>
    </location>
</feature>
<dbReference type="InterPro" id="IPR037522">
    <property type="entry name" value="HD_GYP_dom"/>
</dbReference>
<dbReference type="Pfam" id="PF13487">
    <property type="entry name" value="HD_5"/>
    <property type="match status" value="1"/>
</dbReference>
<dbReference type="PROSITE" id="PS50887">
    <property type="entry name" value="GGDEF"/>
    <property type="match status" value="1"/>
</dbReference>
<organism evidence="5">
    <name type="scientific">uncultured Thermomicrobiales bacterium</name>
    <dbReference type="NCBI Taxonomy" id="1645740"/>
    <lineage>
        <taxon>Bacteria</taxon>
        <taxon>Pseudomonadati</taxon>
        <taxon>Thermomicrobiota</taxon>
        <taxon>Thermomicrobia</taxon>
        <taxon>Thermomicrobiales</taxon>
        <taxon>environmental samples</taxon>
    </lineage>
</organism>
<evidence type="ECO:0000256" key="1">
    <source>
        <dbReference type="ARBA" id="ARBA00012528"/>
    </source>
</evidence>
<feature type="domain" description="GGDEF" evidence="3">
    <location>
        <begin position="885"/>
        <end position="1018"/>
    </location>
</feature>
<dbReference type="PANTHER" id="PTHR45138:SF9">
    <property type="entry name" value="DIGUANYLATE CYCLASE DGCM-RELATED"/>
    <property type="match status" value="1"/>
</dbReference>
<proteinExistence type="predicted"/>
<dbReference type="GO" id="GO:0043709">
    <property type="term" value="P:cell adhesion involved in single-species biofilm formation"/>
    <property type="evidence" value="ECO:0007669"/>
    <property type="project" value="TreeGrafter"/>
</dbReference>
<evidence type="ECO:0000256" key="2">
    <source>
        <dbReference type="ARBA" id="ARBA00034247"/>
    </source>
</evidence>
<gene>
    <name evidence="5" type="ORF">AVDCRST_MAG18-4162</name>
</gene>
<dbReference type="AlphaFoldDB" id="A0A6J4VWW5"/>
<dbReference type="EC" id="2.7.7.65" evidence="1"/>
<dbReference type="CDD" id="cd00077">
    <property type="entry name" value="HDc"/>
    <property type="match status" value="1"/>
</dbReference>
<dbReference type="SUPFAM" id="SSF55073">
    <property type="entry name" value="Nucleotide cyclase"/>
    <property type="match status" value="1"/>
</dbReference>
<accession>A0A6J4VWW5</accession>
<dbReference type="InterPro" id="IPR043128">
    <property type="entry name" value="Rev_trsase/Diguanyl_cyclase"/>
</dbReference>
<dbReference type="Gene3D" id="3.30.450.40">
    <property type="match status" value="5"/>
</dbReference>
<dbReference type="CDD" id="cd01949">
    <property type="entry name" value="GGDEF"/>
    <property type="match status" value="1"/>
</dbReference>
<dbReference type="SUPFAM" id="SSF55781">
    <property type="entry name" value="GAF domain-like"/>
    <property type="match status" value="5"/>
</dbReference>
<dbReference type="PROSITE" id="PS51832">
    <property type="entry name" value="HD_GYP"/>
    <property type="match status" value="1"/>
</dbReference>
<dbReference type="Pfam" id="PF01590">
    <property type="entry name" value="GAF"/>
    <property type="match status" value="1"/>
</dbReference>
<dbReference type="InterPro" id="IPR050469">
    <property type="entry name" value="Diguanylate_Cyclase"/>
</dbReference>
<protein>
    <recommendedName>
        <fullName evidence="1">diguanylate cyclase</fullName>
        <ecNumber evidence="1">2.7.7.65</ecNumber>
    </recommendedName>
</protein>
<evidence type="ECO:0000259" key="4">
    <source>
        <dbReference type="PROSITE" id="PS51832"/>
    </source>
</evidence>
<dbReference type="Pfam" id="PF00990">
    <property type="entry name" value="GGDEF"/>
    <property type="match status" value="1"/>
</dbReference>
<dbReference type="InterPro" id="IPR029016">
    <property type="entry name" value="GAF-like_dom_sf"/>
</dbReference>
<evidence type="ECO:0000259" key="3">
    <source>
        <dbReference type="PROSITE" id="PS50887"/>
    </source>
</evidence>
<comment type="catalytic activity">
    <reaction evidence="2">
        <text>2 GTP = 3',3'-c-di-GMP + 2 diphosphate</text>
        <dbReference type="Rhea" id="RHEA:24898"/>
        <dbReference type="ChEBI" id="CHEBI:33019"/>
        <dbReference type="ChEBI" id="CHEBI:37565"/>
        <dbReference type="ChEBI" id="CHEBI:58805"/>
        <dbReference type="EC" id="2.7.7.65"/>
    </reaction>
</comment>
<reference evidence="5" key="1">
    <citation type="submission" date="2020-02" db="EMBL/GenBank/DDBJ databases">
        <authorList>
            <person name="Meier V. D."/>
        </authorList>
    </citation>
    <scope>NUCLEOTIDE SEQUENCE</scope>
    <source>
        <strain evidence="5">AVDCRST_MAG18</strain>
    </source>
</reference>
<dbReference type="SMART" id="SM00065">
    <property type="entry name" value="GAF"/>
    <property type="match status" value="4"/>
</dbReference>
<dbReference type="InterPro" id="IPR003607">
    <property type="entry name" value="HD/PDEase_dom"/>
</dbReference>
<dbReference type="Gene3D" id="1.10.3210.10">
    <property type="entry name" value="Hypothetical protein af1432"/>
    <property type="match status" value="1"/>
</dbReference>
<dbReference type="InterPro" id="IPR029787">
    <property type="entry name" value="Nucleotide_cyclase"/>
</dbReference>
<evidence type="ECO:0000313" key="5">
    <source>
        <dbReference type="EMBL" id="CAA9587583.1"/>
    </source>
</evidence>
<dbReference type="GO" id="GO:0052621">
    <property type="term" value="F:diguanylate cyclase activity"/>
    <property type="evidence" value="ECO:0007669"/>
    <property type="project" value="UniProtKB-EC"/>
</dbReference>
<sequence>MTVLPVVERILDAVASAFASIPLPARRLADRATGRGTASSPTRRIQALLRLAVEEARAHGLDGGCALALLDMPDGVWSCTDVVGVPRPLAAWLAADLAALPCLAALAAGRAASVADLAGEASYRAVLPPGRARPAALLALPLMLGGQSFGALLWLLTAPAHPNPAALGGLRRYAEGVAGVVREAQLLRAADELVGVQQLVLTAGRRIADAPDAAIALLVEGLLRHLDYRAVAFYLRDADILLRRGYAARGADVADQPARLPTGEGLIGRVAGSGVAAFEIAVTGAQLAVPIQGEGQVLGVLSATLPTGRGANVAEMLPRVTLLETCAAQFGAFLEREAASQRAARRGREILALQRIGEAMATEYAAGLGAALQAVARELSETFAYRMVAIFLIEGVPTDPAATLVLAAGVGTIGEASPPIPIARGIVGRVARTGRACLVSDPAADPDYIAHVAGITSEVVVLIGHGERPIGVINVEQIELPLLDEDDLALLQLVGEHLSLLIGNARLDAETRAARLEAEQRATGLAALLAIGTTLTLHRDYETLLAQIDEQIAALIPSDDAAIYRVEPGTGDLVAERLRPGHGALIPRLPHGMGLCGWVAAHGEPLLVDEAQEDPRFHTRAGEHPRPCGMLIAPLPGQRGPLGVICLVRLDDTRFTHYEHDLLVAFALQVAVAIEQARLREQQEQRVREAEALNSLAASLASLDLEQLLDELVSRLRTLVGADQAGVNLLDPTGATLTVRAVSGPGTSRLIGTPIALEGSFSGELIRSGRPQHWIDGKTAAPFALYGPHEPGYGPRAVIGAPLLAQDRPLGTLIAVSTRPEQFTTDHLRFLTTVAGQAAVALQNASLYADTLRLSRFDPLTGLANRRYFMEMLTAAVERAGRYGRALALLVIDLDHFKNVNDTFGHLAGDALLRATAERLGSRLRKGDLAARYAGDELAIILPETDLAGATVLAERLRGAIGDEPFLLGGGAVVRLTLSIGVAEHTPAASVADLLQAADGAMYFAKHGGRDRVCGPEAARVVLARGGDQLGAILHGGNQVVIEELAAATDARVPELVGQAARVAALAVELGAVLGLDSAALLALRSAALVQDFGEIAIAPEILGRAGPLTQWEWALVRAHPRYGTELLAGVPAYREILPLILHHHEYWDGRGYPDGLAGEAIPHGARIIAVADAWIAQTTARPYRAARSYAEALREIRDHAGSQFDPAIVAALPRALIRFDPAGMRQADLGGDDEGDCGA</sequence>
<dbReference type="GO" id="GO:1902201">
    <property type="term" value="P:negative regulation of bacterial-type flagellum-dependent cell motility"/>
    <property type="evidence" value="ECO:0007669"/>
    <property type="project" value="TreeGrafter"/>
</dbReference>
<dbReference type="InterPro" id="IPR003018">
    <property type="entry name" value="GAF"/>
</dbReference>
<dbReference type="FunFam" id="3.30.70.270:FF:000001">
    <property type="entry name" value="Diguanylate cyclase domain protein"/>
    <property type="match status" value="1"/>
</dbReference>